<accession>A0A1Y1CDQ8</accession>
<keyword evidence="7" id="KW-1185">Reference proteome</keyword>
<dbReference type="PROSITE" id="PS51257">
    <property type="entry name" value="PROKAR_LIPOPROTEIN"/>
    <property type="match status" value="1"/>
</dbReference>
<feature type="chain" id="PRO_5012372412" evidence="5">
    <location>
        <begin position="24"/>
        <end position="431"/>
    </location>
</feature>
<gene>
    <name evidence="6" type="ORF">ALGA_0070</name>
</gene>
<name>A0A1Y1CDQ8_9BACT</name>
<keyword evidence="3 4" id="KW-0326">Glycosidase</keyword>
<dbReference type="InterPro" id="IPR023296">
    <property type="entry name" value="Glyco_hydro_beta-prop_sf"/>
</dbReference>
<evidence type="ECO:0000256" key="1">
    <source>
        <dbReference type="ARBA" id="ARBA00009865"/>
    </source>
</evidence>
<dbReference type="OrthoDB" id="1111687at2"/>
<dbReference type="Proteomes" id="UP000218267">
    <property type="component" value="Chromosome"/>
</dbReference>
<dbReference type="GO" id="GO:0004553">
    <property type="term" value="F:hydrolase activity, hydrolyzing O-glycosyl compounds"/>
    <property type="evidence" value="ECO:0007669"/>
    <property type="project" value="InterPro"/>
</dbReference>
<evidence type="ECO:0000256" key="3">
    <source>
        <dbReference type="ARBA" id="ARBA00023295"/>
    </source>
</evidence>
<evidence type="ECO:0000256" key="5">
    <source>
        <dbReference type="SAM" id="SignalP"/>
    </source>
</evidence>
<reference evidence="7" key="2">
    <citation type="journal article" date="2020" name="Antonie Van Leeuwenhoek">
        <title>Labilibaculum antarcticum sp. nov., a novel facultative anaerobic, psychrotorelant bacterium isolated from marine sediment of Antarctica.</title>
        <authorList>
            <person name="Watanabe M."/>
            <person name="Kojima H."/>
            <person name="Fukui M."/>
        </authorList>
    </citation>
    <scope>NUCLEOTIDE SEQUENCE [LARGE SCALE GENOMIC DNA]</scope>
    <source>
        <strain evidence="7">SPP2</strain>
    </source>
</reference>
<dbReference type="SUPFAM" id="SSF75005">
    <property type="entry name" value="Arabinanase/levansucrase/invertase"/>
    <property type="match status" value="1"/>
</dbReference>
<comment type="similarity">
    <text evidence="1 4">Belongs to the glycosyl hydrolase 43 family.</text>
</comment>
<evidence type="ECO:0000256" key="2">
    <source>
        <dbReference type="ARBA" id="ARBA00022801"/>
    </source>
</evidence>
<evidence type="ECO:0000313" key="6">
    <source>
        <dbReference type="EMBL" id="BAX78465.1"/>
    </source>
</evidence>
<keyword evidence="5" id="KW-0732">Signal</keyword>
<dbReference type="Gene3D" id="2.115.10.20">
    <property type="entry name" value="Glycosyl hydrolase domain, family 43"/>
    <property type="match status" value="1"/>
</dbReference>
<dbReference type="AlphaFoldDB" id="A0A1Y1CDQ8"/>
<dbReference type="KEGG" id="mbas:ALGA_0070"/>
<organism evidence="6 7">
    <name type="scientific">Labilibaculum antarcticum</name>
    <dbReference type="NCBI Taxonomy" id="1717717"/>
    <lineage>
        <taxon>Bacteria</taxon>
        <taxon>Pseudomonadati</taxon>
        <taxon>Bacteroidota</taxon>
        <taxon>Bacteroidia</taxon>
        <taxon>Marinilabiliales</taxon>
        <taxon>Marinifilaceae</taxon>
        <taxon>Labilibaculum</taxon>
    </lineage>
</organism>
<dbReference type="Pfam" id="PF04616">
    <property type="entry name" value="Glyco_hydro_43"/>
    <property type="match status" value="1"/>
</dbReference>
<dbReference type="RefSeq" id="WP_096427406.1">
    <property type="nucleotide sequence ID" value="NZ_AP018042.1"/>
</dbReference>
<evidence type="ECO:0000313" key="7">
    <source>
        <dbReference type="Proteomes" id="UP000218267"/>
    </source>
</evidence>
<feature type="signal peptide" evidence="5">
    <location>
        <begin position="1"/>
        <end position="23"/>
    </location>
</feature>
<keyword evidence="2 4" id="KW-0378">Hydrolase</keyword>
<dbReference type="GO" id="GO:0005975">
    <property type="term" value="P:carbohydrate metabolic process"/>
    <property type="evidence" value="ECO:0007669"/>
    <property type="project" value="InterPro"/>
</dbReference>
<dbReference type="EMBL" id="AP018042">
    <property type="protein sequence ID" value="BAX78465.1"/>
    <property type="molecule type" value="Genomic_DNA"/>
</dbReference>
<dbReference type="CDD" id="cd08992">
    <property type="entry name" value="GH117"/>
    <property type="match status" value="1"/>
</dbReference>
<protein>
    <submittedName>
        <fullName evidence="6">Glycoside hydrolase</fullName>
    </submittedName>
</protein>
<reference evidence="6 7" key="1">
    <citation type="journal article" date="2018" name="Mar. Genomics">
        <title>Complete genome sequence of Marinifilaceae bacterium strain SPP2, isolated from the Antarctic marine sediment.</title>
        <authorList>
            <person name="Watanabe M."/>
            <person name="Kojima H."/>
            <person name="Fukui M."/>
        </authorList>
    </citation>
    <scope>NUCLEOTIDE SEQUENCE [LARGE SCALE GENOMIC DNA]</scope>
    <source>
        <strain evidence="6 7">SPP2</strain>
    </source>
</reference>
<sequence length="431" mass="48871">MKTIKLQSILFIGLLLFVSSSCKQQVNQQSEKTEHQVFPHKMPTEKPDFPMSSAIERMFDYSTPRVQDNELYSLFKYTQLEGLDYNNHDGTISRRDPSRPIFVNGKYYMWYTKRQTKVPPIGAKRAAEATDEIPSTDWDLCDLWYATSEDGFTWDEQGIAVARPAKPALGWRSIATPDILVWKGKYYLYFQAFNEPSGTKGDWCPISMAYADSPDGPWTHVGKTVVPFGKKGEWDQDQTQDPHPIVYKGKIYLYYKAAYNKWPDLRDKYAVAHGLAIADDPFGPFKKHPLNPVLNSGHETTYFPFKEGIAALVIKDGNERETMQYAEDGVNFKIASSVSLTPTATGFYTPDAFTNTNYGRGVSWGLCHFINAGKYGVNQHSIIARVDCDLSLDCNEPSLKRTGVWHKPDVYFKQGLGGLKTKRKGKPNKND</sequence>
<proteinExistence type="inferred from homology"/>
<dbReference type="InterPro" id="IPR006710">
    <property type="entry name" value="Glyco_hydro_43"/>
</dbReference>
<evidence type="ECO:0000256" key="4">
    <source>
        <dbReference type="RuleBase" id="RU361187"/>
    </source>
</evidence>